<dbReference type="InterPro" id="IPR043519">
    <property type="entry name" value="NT_sf"/>
</dbReference>
<dbReference type="SUPFAM" id="SSF81301">
    <property type="entry name" value="Nucleotidyltransferase"/>
    <property type="match status" value="1"/>
</dbReference>
<sequence length="447" mass="50033">MKLDIPFPVREILRRLTLAGYEASVVGGCVRDSLLGLSPKDWDITTSAKPEEVKLVLSDLKLLEIGLKHGTVTALSGGMAVEITTYRIDGAYSDNRRPDSVCFTGSLTDDLSRRDFTVNAMAYSEQNGLVDCFGGREDLQQKILRCVGDPDRRFEEDALRILRGLRFCAVLGLSPDEKTARSMNTHRQLLDRIAKERISVELIKLLCGQNAAQILREFPQIIGQILPEILPMIGFEQHNPHHIYDVWEHTLHALDATPADPVLRLVILLHDSGKPHTFTRDQKGVGHFYGHGAVSVQLAEQALHRLRLDGKTVRRVSTLVRVHDIPLQPCAAWIRRRLNRMGEEDFRALLEIKRADSLAQNPAYRDRLNQIDAVLPILEQILSERQCFSRKELKVSGNDLIALGIPPGPKVGVLLKRLLDAVINGKIPNEKEALLNLAKQTLHETSG</sequence>
<evidence type="ECO:0000256" key="7">
    <source>
        <dbReference type="ARBA" id="ARBA00022842"/>
    </source>
</evidence>
<dbReference type="SUPFAM" id="SSF81891">
    <property type="entry name" value="Poly A polymerase C-terminal region-like"/>
    <property type="match status" value="1"/>
</dbReference>
<dbReference type="GO" id="GO:0000166">
    <property type="term" value="F:nucleotide binding"/>
    <property type="evidence" value="ECO:0007669"/>
    <property type="project" value="UniProtKB-KW"/>
</dbReference>
<feature type="domain" description="tRNA nucleotidyltransferase/poly(A) polymerase RNA and SrmB- binding" evidence="11">
    <location>
        <begin position="172"/>
        <end position="217"/>
    </location>
</feature>
<dbReference type="InterPro" id="IPR032810">
    <property type="entry name" value="CCA-adding_enz_C"/>
</dbReference>
<dbReference type="CDD" id="cd05398">
    <property type="entry name" value="NT_ClassII-CCAase"/>
    <property type="match status" value="1"/>
</dbReference>
<accession>A0A928KXI0</accession>
<evidence type="ECO:0000259" key="11">
    <source>
        <dbReference type="Pfam" id="PF12627"/>
    </source>
</evidence>
<dbReference type="InterPro" id="IPR002646">
    <property type="entry name" value="PolA_pol_head_dom"/>
</dbReference>
<dbReference type="Pfam" id="PF13735">
    <property type="entry name" value="tRNA_NucTran2_2"/>
    <property type="match status" value="1"/>
</dbReference>
<dbReference type="InterPro" id="IPR032828">
    <property type="entry name" value="PolyA_RNA-bd"/>
</dbReference>
<organism evidence="13 14">
    <name type="scientific">Faecalispora sporosphaeroides</name>
    <dbReference type="NCBI Taxonomy" id="1549"/>
    <lineage>
        <taxon>Bacteria</taxon>
        <taxon>Bacillati</taxon>
        <taxon>Bacillota</taxon>
        <taxon>Clostridia</taxon>
        <taxon>Eubacteriales</taxon>
        <taxon>Oscillospiraceae</taxon>
        <taxon>Faecalispora</taxon>
    </lineage>
</organism>
<keyword evidence="2 9" id="KW-0808">Transferase</keyword>
<gene>
    <name evidence="13" type="ORF">E7512_09890</name>
</gene>
<dbReference type="PANTHER" id="PTHR46173:SF1">
    <property type="entry name" value="CCA TRNA NUCLEOTIDYLTRANSFERASE 1, MITOCHONDRIAL"/>
    <property type="match status" value="1"/>
</dbReference>
<evidence type="ECO:0000313" key="14">
    <source>
        <dbReference type="Proteomes" id="UP000754750"/>
    </source>
</evidence>
<dbReference type="Proteomes" id="UP000754750">
    <property type="component" value="Unassembled WGS sequence"/>
</dbReference>
<dbReference type="Pfam" id="PF01743">
    <property type="entry name" value="PolyA_pol"/>
    <property type="match status" value="1"/>
</dbReference>
<dbReference type="Pfam" id="PF12627">
    <property type="entry name" value="PolyA_pol_RNAbd"/>
    <property type="match status" value="1"/>
</dbReference>
<dbReference type="GO" id="GO:0016779">
    <property type="term" value="F:nucleotidyltransferase activity"/>
    <property type="evidence" value="ECO:0007669"/>
    <property type="project" value="UniProtKB-KW"/>
</dbReference>
<protein>
    <submittedName>
        <fullName evidence="13">HD domain-containing protein</fullName>
    </submittedName>
</protein>
<comment type="cofactor">
    <cofactor evidence="1">
        <name>Mg(2+)</name>
        <dbReference type="ChEBI" id="CHEBI:18420"/>
    </cofactor>
</comment>
<dbReference type="RefSeq" id="WP_020073461.1">
    <property type="nucleotide sequence ID" value="NZ_JBKWRC010000007.1"/>
</dbReference>
<evidence type="ECO:0000256" key="3">
    <source>
        <dbReference type="ARBA" id="ARBA00022694"/>
    </source>
</evidence>
<evidence type="ECO:0000256" key="8">
    <source>
        <dbReference type="ARBA" id="ARBA00022884"/>
    </source>
</evidence>
<keyword evidence="7" id="KW-0460">Magnesium</keyword>
<dbReference type="InterPro" id="IPR050264">
    <property type="entry name" value="Bact_CCA-adding_enz_type3_sf"/>
</dbReference>
<dbReference type="GO" id="GO:0046872">
    <property type="term" value="F:metal ion binding"/>
    <property type="evidence" value="ECO:0007669"/>
    <property type="project" value="UniProtKB-KW"/>
</dbReference>
<keyword evidence="4" id="KW-0548">Nucleotidyltransferase</keyword>
<comment type="caution">
    <text evidence="13">The sequence shown here is derived from an EMBL/GenBank/DDBJ whole genome shotgun (WGS) entry which is preliminary data.</text>
</comment>
<dbReference type="Gene3D" id="1.10.3090.10">
    <property type="entry name" value="cca-adding enzyme, domain 2"/>
    <property type="match status" value="1"/>
</dbReference>
<name>A0A928KXI0_9FIRM</name>
<feature type="domain" description="CCA-adding enzyme C-terminal" evidence="12">
    <location>
        <begin position="299"/>
        <end position="437"/>
    </location>
</feature>
<dbReference type="GO" id="GO:0000049">
    <property type="term" value="F:tRNA binding"/>
    <property type="evidence" value="ECO:0007669"/>
    <property type="project" value="TreeGrafter"/>
</dbReference>
<dbReference type="EMBL" id="SVNY01000004">
    <property type="protein sequence ID" value="MBE6833875.1"/>
    <property type="molecule type" value="Genomic_DNA"/>
</dbReference>
<evidence type="ECO:0000259" key="10">
    <source>
        <dbReference type="Pfam" id="PF01743"/>
    </source>
</evidence>
<evidence type="ECO:0000259" key="12">
    <source>
        <dbReference type="Pfam" id="PF13735"/>
    </source>
</evidence>
<keyword evidence="3" id="KW-0819">tRNA processing</keyword>
<reference evidence="13" key="1">
    <citation type="submission" date="2019-04" db="EMBL/GenBank/DDBJ databases">
        <title>Evolution of Biomass-Degrading Anaerobic Consortia Revealed by Metagenomics.</title>
        <authorList>
            <person name="Peng X."/>
        </authorList>
    </citation>
    <scope>NUCLEOTIDE SEQUENCE</scope>
    <source>
        <strain evidence="13">SIG551</strain>
    </source>
</reference>
<keyword evidence="5" id="KW-0479">Metal-binding</keyword>
<keyword evidence="8 9" id="KW-0694">RNA-binding</keyword>
<evidence type="ECO:0000256" key="1">
    <source>
        <dbReference type="ARBA" id="ARBA00001946"/>
    </source>
</evidence>
<dbReference type="Gene3D" id="1.10.246.80">
    <property type="match status" value="1"/>
</dbReference>
<evidence type="ECO:0000313" key="13">
    <source>
        <dbReference type="EMBL" id="MBE6833875.1"/>
    </source>
</evidence>
<proteinExistence type="inferred from homology"/>
<evidence type="ECO:0000256" key="4">
    <source>
        <dbReference type="ARBA" id="ARBA00022695"/>
    </source>
</evidence>
<evidence type="ECO:0000256" key="2">
    <source>
        <dbReference type="ARBA" id="ARBA00022679"/>
    </source>
</evidence>
<dbReference type="Gene3D" id="3.30.460.10">
    <property type="entry name" value="Beta Polymerase, domain 2"/>
    <property type="match status" value="1"/>
</dbReference>
<dbReference type="GO" id="GO:0008033">
    <property type="term" value="P:tRNA processing"/>
    <property type="evidence" value="ECO:0007669"/>
    <property type="project" value="UniProtKB-KW"/>
</dbReference>
<evidence type="ECO:0000256" key="5">
    <source>
        <dbReference type="ARBA" id="ARBA00022723"/>
    </source>
</evidence>
<comment type="similarity">
    <text evidence="9">Belongs to the tRNA nucleotidyltransferase/poly(A) polymerase family.</text>
</comment>
<evidence type="ECO:0000256" key="6">
    <source>
        <dbReference type="ARBA" id="ARBA00022741"/>
    </source>
</evidence>
<dbReference type="AlphaFoldDB" id="A0A928KXI0"/>
<evidence type="ECO:0000256" key="9">
    <source>
        <dbReference type="RuleBase" id="RU003953"/>
    </source>
</evidence>
<dbReference type="PANTHER" id="PTHR46173">
    <property type="entry name" value="CCA TRNA NUCLEOTIDYLTRANSFERASE 1, MITOCHONDRIAL"/>
    <property type="match status" value="1"/>
</dbReference>
<keyword evidence="6" id="KW-0547">Nucleotide-binding</keyword>
<feature type="domain" description="Poly A polymerase head" evidence="10">
    <location>
        <begin position="25"/>
        <end position="145"/>
    </location>
</feature>